<evidence type="ECO:0000313" key="4">
    <source>
        <dbReference type="EMBL" id="OWW19318.1"/>
    </source>
</evidence>
<dbReference type="Pfam" id="PF08543">
    <property type="entry name" value="Phos_pyr_kin"/>
    <property type="match status" value="1"/>
</dbReference>
<evidence type="ECO:0000256" key="2">
    <source>
        <dbReference type="ARBA" id="ARBA00012135"/>
    </source>
</evidence>
<dbReference type="Proteomes" id="UP000197535">
    <property type="component" value="Unassembled WGS sequence"/>
</dbReference>
<gene>
    <name evidence="4" type="ORF">AYR66_07195</name>
</gene>
<accession>A0A254TI02</accession>
<dbReference type="GO" id="GO:0008972">
    <property type="term" value="F:phosphomethylpyrimidine kinase activity"/>
    <property type="evidence" value="ECO:0007669"/>
    <property type="project" value="InterPro"/>
</dbReference>
<dbReference type="UniPathway" id="UPA00060">
    <property type="reaction ID" value="UER00138"/>
</dbReference>
<dbReference type="EC" id="2.7.1.49" evidence="2"/>
<protein>
    <recommendedName>
        <fullName evidence="2">hydroxymethylpyrimidine kinase</fullName>
        <ecNumber evidence="2">2.7.1.49</ecNumber>
    </recommendedName>
</protein>
<dbReference type="PANTHER" id="PTHR20858">
    <property type="entry name" value="PHOSPHOMETHYLPYRIMIDINE KINASE"/>
    <property type="match status" value="1"/>
</dbReference>
<dbReference type="RefSeq" id="WP_088706232.1">
    <property type="nucleotide sequence ID" value="NZ_LSTO01000001.1"/>
</dbReference>
<dbReference type="GO" id="GO:0005829">
    <property type="term" value="C:cytosol"/>
    <property type="evidence" value="ECO:0007669"/>
    <property type="project" value="TreeGrafter"/>
</dbReference>
<proteinExistence type="predicted"/>
<dbReference type="PANTHER" id="PTHR20858:SF17">
    <property type="entry name" value="HYDROXYMETHYLPYRIMIDINE_PHOSPHOMETHYLPYRIMIDINE KINASE THI20-RELATED"/>
    <property type="match status" value="1"/>
</dbReference>
<dbReference type="CDD" id="cd01169">
    <property type="entry name" value="HMPP_kinase"/>
    <property type="match status" value="1"/>
</dbReference>
<comment type="caution">
    <text evidence="4">The sequence shown here is derived from an EMBL/GenBank/DDBJ whole genome shotgun (WGS) entry which is preliminary data.</text>
</comment>
<keyword evidence="5" id="KW-1185">Reference proteome</keyword>
<dbReference type="Gene3D" id="3.40.1190.20">
    <property type="match status" value="1"/>
</dbReference>
<organism evidence="4 5">
    <name type="scientific">Noviherbaspirillum denitrificans</name>
    <dbReference type="NCBI Taxonomy" id="1968433"/>
    <lineage>
        <taxon>Bacteria</taxon>
        <taxon>Pseudomonadati</taxon>
        <taxon>Pseudomonadota</taxon>
        <taxon>Betaproteobacteria</taxon>
        <taxon>Burkholderiales</taxon>
        <taxon>Oxalobacteraceae</taxon>
        <taxon>Noviherbaspirillum</taxon>
    </lineage>
</organism>
<dbReference type="OrthoDB" id="9810880at2"/>
<dbReference type="EMBL" id="LSTO01000001">
    <property type="protein sequence ID" value="OWW19318.1"/>
    <property type="molecule type" value="Genomic_DNA"/>
</dbReference>
<evidence type="ECO:0000256" key="1">
    <source>
        <dbReference type="ARBA" id="ARBA00004948"/>
    </source>
</evidence>
<dbReference type="GO" id="GO:0008902">
    <property type="term" value="F:hydroxymethylpyrimidine kinase activity"/>
    <property type="evidence" value="ECO:0007669"/>
    <property type="project" value="UniProtKB-EC"/>
</dbReference>
<dbReference type="AlphaFoldDB" id="A0A254TI02"/>
<dbReference type="InterPro" id="IPR013749">
    <property type="entry name" value="PM/HMP-P_kinase-1"/>
</dbReference>
<dbReference type="GO" id="GO:0009229">
    <property type="term" value="P:thiamine diphosphate biosynthetic process"/>
    <property type="evidence" value="ECO:0007669"/>
    <property type="project" value="UniProtKB-UniPathway"/>
</dbReference>
<keyword evidence="4" id="KW-0808">Transferase</keyword>
<name>A0A254TI02_9BURK</name>
<evidence type="ECO:0000313" key="5">
    <source>
        <dbReference type="Proteomes" id="UP000197535"/>
    </source>
</evidence>
<feature type="domain" description="Pyridoxamine kinase/Phosphomethylpyrimidine kinase" evidence="3">
    <location>
        <begin position="13"/>
        <end position="249"/>
    </location>
</feature>
<dbReference type="GO" id="GO:0009228">
    <property type="term" value="P:thiamine biosynthetic process"/>
    <property type="evidence" value="ECO:0007669"/>
    <property type="project" value="InterPro"/>
</dbReference>
<keyword evidence="4" id="KW-0418">Kinase</keyword>
<dbReference type="InterPro" id="IPR004399">
    <property type="entry name" value="HMP/HMP-P_kinase_dom"/>
</dbReference>
<dbReference type="SUPFAM" id="SSF53613">
    <property type="entry name" value="Ribokinase-like"/>
    <property type="match status" value="1"/>
</dbReference>
<reference evidence="4 5" key="1">
    <citation type="submission" date="2016-02" db="EMBL/GenBank/DDBJ databases">
        <authorList>
            <person name="Wen L."/>
            <person name="He K."/>
            <person name="Yang H."/>
        </authorList>
    </citation>
    <scope>NUCLEOTIDE SEQUENCE [LARGE SCALE GENOMIC DNA]</scope>
    <source>
        <strain evidence="4 5">TSA40</strain>
    </source>
</reference>
<sequence>MMRPSVLVFAGSDPSGGAGLQADVPAIAALGAHPLTSVTALTVQDNDRVFKVHPVPAALVQQQAQALVDKIDIAAVKIGIVGNRANAEAIADMLRQIRERNPGLHVVLDTVLASGHGDKLSEDNPAFAIMTLLPFATLVTPNLPEAAALCGGNQNIDAQVENLLQHCPNVLIKGGHGTGPDIVNRLFTRENKCTWTWPRLPGGFHGTGCTLASAIAALLACGKTMVEAVEEAQAYCHQSLQTAYAIAGGQRIPNRCTYVEENP</sequence>
<dbReference type="InterPro" id="IPR029056">
    <property type="entry name" value="Ribokinase-like"/>
</dbReference>
<comment type="pathway">
    <text evidence="1">Cofactor biosynthesis; thiamine diphosphate biosynthesis.</text>
</comment>
<evidence type="ECO:0000259" key="3">
    <source>
        <dbReference type="Pfam" id="PF08543"/>
    </source>
</evidence>